<dbReference type="Proteomes" id="UP001257627">
    <property type="component" value="Unassembled WGS sequence"/>
</dbReference>
<feature type="compositionally biased region" description="Low complexity" evidence="1">
    <location>
        <begin position="105"/>
        <end position="116"/>
    </location>
</feature>
<evidence type="ECO:0000256" key="1">
    <source>
        <dbReference type="SAM" id="MobiDB-lite"/>
    </source>
</evidence>
<feature type="compositionally biased region" description="Acidic residues" evidence="1">
    <location>
        <begin position="14"/>
        <end position="24"/>
    </location>
</feature>
<feature type="region of interest" description="Disordered" evidence="1">
    <location>
        <begin position="83"/>
        <end position="122"/>
    </location>
</feature>
<evidence type="ECO:0000313" key="3">
    <source>
        <dbReference type="Proteomes" id="UP001257627"/>
    </source>
</evidence>
<feature type="region of interest" description="Disordered" evidence="1">
    <location>
        <begin position="45"/>
        <end position="66"/>
    </location>
</feature>
<evidence type="ECO:0000313" key="2">
    <source>
        <dbReference type="EMBL" id="MDU8992144.1"/>
    </source>
</evidence>
<protein>
    <submittedName>
        <fullName evidence="2">Uncharacterized protein</fullName>
    </submittedName>
</protein>
<feature type="region of interest" description="Disordered" evidence="1">
    <location>
        <begin position="1"/>
        <end position="27"/>
    </location>
</feature>
<name>A0ABU3UE26_9ACTN</name>
<keyword evidence="3" id="KW-1185">Reference proteome</keyword>
<proteinExistence type="predicted"/>
<dbReference type="EMBL" id="JARAKF010000001">
    <property type="protein sequence ID" value="MDU8992144.1"/>
    <property type="molecule type" value="Genomic_DNA"/>
</dbReference>
<comment type="caution">
    <text evidence="2">The sequence shown here is derived from an EMBL/GenBank/DDBJ whole genome shotgun (WGS) entry which is preliminary data.</text>
</comment>
<organism evidence="2 3">
    <name type="scientific">Streptomyces mirabilis</name>
    <dbReference type="NCBI Taxonomy" id="68239"/>
    <lineage>
        <taxon>Bacteria</taxon>
        <taxon>Bacillati</taxon>
        <taxon>Actinomycetota</taxon>
        <taxon>Actinomycetes</taxon>
        <taxon>Kitasatosporales</taxon>
        <taxon>Streptomycetaceae</taxon>
        <taxon>Streptomyces</taxon>
    </lineage>
</organism>
<dbReference type="RefSeq" id="WP_316732502.1">
    <property type="nucleotide sequence ID" value="NZ_JARAKF010000001.1"/>
</dbReference>
<reference evidence="2 3" key="1">
    <citation type="submission" date="2023-02" db="EMBL/GenBank/DDBJ databases">
        <authorList>
            <person name="Maleckis M."/>
        </authorList>
    </citation>
    <scope>NUCLEOTIDE SEQUENCE [LARGE SCALE GENOMIC DNA]</scope>
    <source>
        <strain evidence="2 3">P8-A2</strain>
    </source>
</reference>
<gene>
    <name evidence="2" type="ORF">PU648_07170</name>
</gene>
<sequence length="122" mass="13133">MSLEQHRASGPVDDTGDEVPEPSDEERAAWARVRRSATGMCHHEARSALATARKAARGSSPTGRDAVVARAEVEEWERVTGTLADHAGPYDPADDPFVQGEQDARGGPAPIAPRARTLPRQR</sequence>
<accession>A0ABU3UE26</accession>